<keyword evidence="3" id="KW-1185">Reference proteome</keyword>
<sequence>MILGPVSYLDCIVFCIFLAPQLILNVGLFETVLTVLQTLPFLVFKLPTTFIYERYFLRKDEQPAFVQQASAFEDFVIRCVRYAFANIPPKVGRVFFGKKVALPWLRWRLLRHGYLTSPVYWREYQDKHFRGVWAICDPAQRPDLIIYYAHGE</sequence>
<name>A0AAD9SB83_PHOAM</name>
<evidence type="ECO:0000313" key="3">
    <source>
        <dbReference type="Proteomes" id="UP001265746"/>
    </source>
</evidence>
<keyword evidence="1" id="KW-0472">Membrane</keyword>
<dbReference type="EMBL" id="JAUJFL010000004">
    <property type="protein sequence ID" value="KAK2604499.1"/>
    <property type="molecule type" value="Genomic_DNA"/>
</dbReference>
<organism evidence="2 3">
    <name type="scientific">Phomopsis amygdali</name>
    <name type="common">Fusicoccum amygdali</name>
    <dbReference type="NCBI Taxonomy" id="1214568"/>
    <lineage>
        <taxon>Eukaryota</taxon>
        <taxon>Fungi</taxon>
        <taxon>Dikarya</taxon>
        <taxon>Ascomycota</taxon>
        <taxon>Pezizomycotina</taxon>
        <taxon>Sordariomycetes</taxon>
        <taxon>Sordariomycetidae</taxon>
        <taxon>Diaporthales</taxon>
        <taxon>Diaporthaceae</taxon>
        <taxon>Diaporthe</taxon>
    </lineage>
</organism>
<dbReference type="AlphaFoldDB" id="A0AAD9SB83"/>
<keyword evidence="1" id="KW-0812">Transmembrane</keyword>
<evidence type="ECO:0000313" key="2">
    <source>
        <dbReference type="EMBL" id="KAK2604499.1"/>
    </source>
</evidence>
<feature type="transmembrane region" description="Helical" evidence="1">
    <location>
        <begin position="7"/>
        <end position="26"/>
    </location>
</feature>
<evidence type="ECO:0000256" key="1">
    <source>
        <dbReference type="SAM" id="Phobius"/>
    </source>
</evidence>
<keyword evidence="1" id="KW-1133">Transmembrane helix</keyword>
<gene>
    <name evidence="2" type="ORF">N8I77_007424</name>
</gene>
<comment type="caution">
    <text evidence="2">The sequence shown here is derived from an EMBL/GenBank/DDBJ whole genome shotgun (WGS) entry which is preliminary data.</text>
</comment>
<proteinExistence type="predicted"/>
<protein>
    <submittedName>
        <fullName evidence="2">Uncharacterized protein</fullName>
    </submittedName>
</protein>
<accession>A0AAD9SB83</accession>
<dbReference type="Proteomes" id="UP001265746">
    <property type="component" value="Unassembled WGS sequence"/>
</dbReference>
<reference evidence="2" key="1">
    <citation type="submission" date="2023-06" db="EMBL/GenBank/DDBJ databases">
        <authorList>
            <person name="Noh H."/>
        </authorList>
    </citation>
    <scope>NUCLEOTIDE SEQUENCE</scope>
    <source>
        <strain evidence="2">DUCC20226</strain>
    </source>
</reference>